<evidence type="ECO:0000256" key="2">
    <source>
        <dbReference type="ARBA" id="ARBA00023043"/>
    </source>
</evidence>
<feature type="repeat" description="ANK" evidence="3">
    <location>
        <begin position="203"/>
        <end position="235"/>
    </location>
</feature>
<dbReference type="PROSITE" id="PS50297">
    <property type="entry name" value="ANK_REP_REGION"/>
    <property type="match status" value="4"/>
</dbReference>
<feature type="compositionally biased region" description="Polar residues" evidence="4">
    <location>
        <begin position="413"/>
        <end position="429"/>
    </location>
</feature>
<dbReference type="Pfam" id="PF12796">
    <property type="entry name" value="Ank_2"/>
    <property type="match status" value="1"/>
</dbReference>
<dbReference type="PANTHER" id="PTHR24201:SF2">
    <property type="entry name" value="ANKYRIN REPEAT DOMAIN-CONTAINING PROTEIN 42"/>
    <property type="match status" value="1"/>
</dbReference>
<keyword evidence="1" id="KW-0677">Repeat</keyword>
<dbReference type="Pfam" id="PF13637">
    <property type="entry name" value="Ank_4"/>
    <property type="match status" value="2"/>
</dbReference>
<dbReference type="RefSeq" id="XP_031568188.1">
    <property type="nucleotide sequence ID" value="XM_031712328.1"/>
</dbReference>
<dbReference type="GeneID" id="116302917"/>
<keyword evidence="5" id="KW-1185">Reference proteome</keyword>
<dbReference type="OrthoDB" id="194358at2759"/>
<feature type="region of interest" description="Disordered" evidence="4">
    <location>
        <begin position="1"/>
        <end position="25"/>
    </location>
</feature>
<dbReference type="SUPFAM" id="SSF48403">
    <property type="entry name" value="Ankyrin repeat"/>
    <property type="match status" value="1"/>
</dbReference>
<evidence type="ECO:0000256" key="4">
    <source>
        <dbReference type="SAM" id="MobiDB-lite"/>
    </source>
</evidence>
<evidence type="ECO:0000256" key="1">
    <source>
        <dbReference type="ARBA" id="ARBA00022737"/>
    </source>
</evidence>
<protein>
    <submittedName>
        <fullName evidence="6">Ankyrin repeat, PH and SEC7 domain containing protein secG-like</fullName>
    </submittedName>
</protein>
<evidence type="ECO:0000256" key="3">
    <source>
        <dbReference type="PROSITE-ProRule" id="PRU00023"/>
    </source>
</evidence>
<dbReference type="AlphaFoldDB" id="A0A6P8IP91"/>
<dbReference type="InterPro" id="IPR050776">
    <property type="entry name" value="Ank_Repeat/CDKN_Inhibitor"/>
</dbReference>
<accession>A0A6P8IP91</accession>
<dbReference type="PRINTS" id="PR01415">
    <property type="entry name" value="ANKYRIN"/>
</dbReference>
<dbReference type="PROSITE" id="PS50088">
    <property type="entry name" value="ANK_REPEAT"/>
    <property type="match status" value="7"/>
</dbReference>
<dbReference type="PANTHER" id="PTHR24201">
    <property type="entry name" value="ANK_REP_REGION DOMAIN-CONTAINING PROTEIN"/>
    <property type="match status" value="1"/>
</dbReference>
<feature type="repeat" description="ANK" evidence="3">
    <location>
        <begin position="137"/>
        <end position="169"/>
    </location>
</feature>
<dbReference type="InterPro" id="IPR002110">
    <property type="entry name" value="Ankyrin_rpt"/>
</dbReference>
<feature type="region of interest" description="Disordered" evidence="4">
    <location>
        <begin position="401"/>
        <end position="450"/>
    </location>
</feature>
<evidence type="ECO:0000313" key="6">
    <source>
        <dbReference type="RefSeq" id="XP_031568188.1"/>
    </source>
</evidence>
<keyword evidence="2 3" id="KW-0040">ANK repeat</keyword>
<dbReference type="Proteomes" id="UP000515163">
    <property type="component" value="Unplaced"/>
</dbReference>
<feature type="compositionally biased region" description="Basic and acidic residues" evidence="4">
    <location>
        <begin position="1"/>
        <end position="19"/>
    </location>
</feature>
<gene>
    <name evidence="6" type="primary">LOC116302917</name>
</gene>
<feature type="repeat" description="ANK" evidence="3">
    <location>
        <begin position="71"/>
        <end position="103"/>
    </location>
</feature>
<evidence type="ECO:0000313" key="5">
    <source>
        <dbReference type="Proteomes" id="UP000515163"/>
    </source>
</evidence>
<dbReference type="InParanoid" id="A0A6P8IP91"/>
<feature type="repeat" description="ANK" evidence="3">
    <location>
        <begin position="104"/>
        <end position="136"/>
    </location>
</feature>
<dbReference type="InterPro" id="IPR036770">
    <property type="entry name" value="Ankyrin_rpt-contain_sf"/>
</dbReference>
<feature type="repeat" description="ANK" evidence="3">
    <location>
        <begin position="170"/>
        <end position="202"/>
    </location>
</feature>
<name>A0A6P8IP91_ACTTE</name>
<feature type="region of interest" description="Disordered" evidence="4">
    <location>
        <begin position="468"/>
        <end position="490"/>
    </location>
</feature>
<proteinExistence type="predicted"/>
<dbReference type="Gene3D" id="1.25.40.20">
    <property type="entry name" value="Ankyrin repeat-containing domain"/>
    <property type="match status" value="3"/>
</dbReference>
<organism evidence="5 6">
    <name type="scientific">Actinia tenebrosa</name>
    <name type="common">Australian red waratah sea anemone</name>
    <dbReference type="NCBI Taxonomy" id="6105"/>
    <lineage>
        <taxon>Eukaryota</taxon>
        <taxon>Metazoa</taxon>
        <taxon>Cnidaria</taxon>
        <taxon>Anthozoa</taxon>
        <taxon>Hexacorallia</taxon>
        <taxon>Actiniaria</taxon>
        <taxon>Actiniidae</taxon>
        <taxon>Actinia</taxon>
    </lineage>
</organism>
<reference evidence="6" key="1">
    <citation type="submission" date="2025-08" db="UniProtKB">
        <authorList>
            <consortium name="RefSeq"/>
        </authorList>
    </citation>
    <scope>IDENTIFICATION</scope>
    <source>
        <tissue evidence="6">Tentacle</tissue>
    </source>
</reference>
<sequence length="490" mass="53264">MEAVVSEHQHGRRLNDKETTSNPPIKADIIHEATKYCPLYEAAEKGDVEELTRLLSRSQIDVNEKSGGHGAYRTSLHGAAGYGHWRATRTLLTAGADPYYQSDLGRTPLHEACAGGHASVVQELLQFMTDTDTQDCHKQTAAHITAFHGEVECLRLLIGCGSNMNIDDKDGCTVAHLAAFRNHPDIIRCLIEEGVDPNCIDNHRRTPAHYAAMCNGLETLKVLAHNDLDINSKDTDGCVPAHLAAAHNSLSCLQYLISAGLTKTEVRDKTGRSLLHMAAINGATDCLHWLLERRANPNVRDGLANTPAHYAATGAHAQCISCLVHHNADLDLQTSQGLTPLDHAKKAGKATSFQDAVDKKICCYFCVAKQQKVEYDLAHQPTPVEKNIAASESVIFKSPKLLGEGNSARPVSGKTNMVTKPSRPQSGSSKTKRPVNQPMKKQSSADVPRRDLATKYFGEHLFSLPEVLKTSSAGSAGKGRRKSKKDNSLP</sequence>
<dbReference type="SMART" id="SM00248">
    <property type="entry name" value="ANK"/>
    <property type="match status" value="9"/>
</dbReference>
<feature type="repeat" description="ANK" evidence="3">
    <location>
        <begin position="270"/>
        <end position="302"/>
    </location>
</feature>
<feature type="repeat" description="ANK" evidence="3">
    <location>
        <begin position="303"/>
        <end position="335"/>
    </location>
</feature>
<dbReference type="KEGG" id="aten:116302917"/>